<dbReference type="AlphaFoldDB" id="A0A2H0KCE7"/>
<dbReference type="Proteomes" id="UP000229342">
    <property type="component" value="Unassembled WGS sequence"/>
</dbReference>
<accession>A0A2H0KCE7</accession>
<proteinExistence type="predicted"/>
<comment type="caution">
    <text evidence="1">The sequence shown here is derived from an EMBL/GenBank/DDBJ whole genome shotgun (WGS) entry which is preliminary data.</text>
</comment>
<reference evidence="1 2" key="1">
    <citation type="submission" date="2017-09" db="EMBL/GenBank/DDBJ databases">
        <title>Depth-based differentiation of microbial function through sediment-hosted aquifers and enrichment of novel symbionts in the deep terrestrial subsurface.</title>
        <authorList>
            <person name="Probst A.J."/>
            <person name="Ladd B."/>
            <person name="Jarett J.K."/>
            <person name="Geller-Mcgrath D.E."/>
            <person name="Sieber C.M."/>
            <person name="Emerson J.B."/>
            <person name="Anantharaman K."/>
            <person name="Thomas B.C."/>
            <person name="Malmstrom R."/>
            <person name="Stieglmeier M."/>
            <person name="Klingl A."/>
            <person name="Woyke T."/>
            <person name="Ryan C.M."/>
            <person name="Banfield J.F."/>
        </authorList>
    </citation>
    <scope>NUCLEOTIDE SEQUENCE [LARGE SCALE GENOMIC DNA]</scope>
    <source>
        <strain evidence="1">CG11_big_fil_rev_8_21_14_0_20_46_11</strain>
    </source>
</reference>
<evidence type="ECO:0000313" key="2">
    <source>
        <dbReference type="Proteomes" id="UP000229342"/>
    </source>
</evidence>
<protein>
    <submittedName>
        <fullName evidence="1">Uncharacterized protein</fullName>
    </submittedName>
</protein>
<gene>
    <name evidence="1" type="ORF">COV91_01655</name>
</gene>
<name>A0A2H0KCE7_9BACT</name>
<organism evidence="1 2">
    <name type="scientific">Candidatus Taylorbacteria bacterium CG11_big_fil_rev_8_21_14_0_20_46_11</name>
    <dbReference type="NCBI Taxonomy" id="1975025"/>
    <lineage>
        <taxon>Bacteria</taxon>
        <taxon>Candidatus Tayloriibacteriota</taxon>
    </lineage>
</organism>
<evidence type="ECO:0000313" key="1">
    <source>
        <dbReference type="EMBL" id="PIQ68897.1"/>
    </source>
</evidence>
<sequence>MTRAPLVRRSTSRRRPTRFSLKIQEFVAAKALIGDGIKKEKRPEEFGTLVCIERGSVSCFA</sequence>
<dbReference type="EMBL" id="PCVG01000019">
    <property type="protein sequence ID" value="PIQ68897.1"/>
    <property type="molecule type" value="Genomic_DNA"/>
</dbReference>